<name>A0A0F0CQW4_9BACT</name>
<accession>A0A0F0CQW4</accession>
<dbReference type="Gene3D" id="3.20.20.80">
    <property type="entry name" value="Glycosidases"/>
    <property type="match status" value="1"/>
</dbReference>
<dbReference type="Proteomes" id="UP000033428">
    <property type="component" value="Unassembled WGS sequence"/>
</dbReference>
<keyword evidence="2" id="KW-1185">Reference proteome</keyword>
<evidence type="ECO:0000313" key="1">
    <source>
        <dbReference type="EMBL" id="KJJ85703.1"/>
    </source>
</evidence>
<gene>
    <name evidence="1" type="ORF">OMAG_000422</name>
</gene>
<dbReference type="EMBL" id="JYNY01000089">
    <property type="protein sequence ID" value="KJJ85703.1"/>
    <property type="molecule type" value="Genomic_DNA"/>
</dbReference>
<dbReference type="InterPro" id="IPR055151">
    <property type="entry name" value="GH113"/>
</dbReference>
<protein>
    <submittedName>
        <fullName evidence="1">Uncharacterized protein</fullName>
    </submittedName>
</protein>
<comment type="caution">
    <text evidence="1">The sequence shown here is derived from an EMBL/GenBank/DDBJ whole genome shotgun (WGS) entry which is preliminary data.</text>
</comment>
<dbReference type="AlphaFoldDB" id="A0A0F0CQW4"/>
<dbReference type="Pfam" id="PF22612">
    <property type="entry name" value="GH113"/>
    <property type="match status" value="1"/>
</dbReference>
<sequence length="298" mass="34355">MPIKNIDTKHIITNWIEKSSKLKSMSKIKFLQKLILSIALMPIMLAQSVLGDELRALKDYPVKSAFACARCAEKALSYSNCIEKEATDKSCIHHPKKFSYKGVKYILAPVPLFQNKINSVDLFKTNFTPSDEEIKKLFSIARVQKIKIILMPIIEIVNNDNSSYSSCDIGFNSEIDWVKWFKSYGDFIYYYARMAEKNNVEIFCVGAELSFTTQRADLWKQLIASVREMYSGKLLYITDCNTCKNISFWKDLDMAAITSSSGMDYLEKFSDKKSNLWGWYKKLITAWLAIFKIPVMFL</sequence>
<organism evidence="1 2">
    <name type="scientific">Candidatus Omnitrophus magneticus</name>
    <dbReference type="NCBI Taxonomy" id="1609969"/>
    <lineage>
        <taxon>Bacteria</taxon>
        <taxon>Pseudomonadati</taxon>
        <taxon>Candidatus Omnitrophota</taxon>
        <taxon>Candidatus Omnitrophus</taxon>
    </lineage>
</organism>
<evidence type="ECO:0000313" key="2">
    <source>
        <dbReference type="Proteomes" id="UP000033428"/>
    </source>
</evidence>
<proteinExistence type="predicted"/>
<reference evidence="1 2" key="1">
    <citation type="submission" date="2015-02" db="EMBL/GenBank/DDBJ databases">
        <title>Single-cell genomics of uncultivated deep-branching MTB reveals a conserved set of magnetosome genes.</title>
        <authorList>
            <person name="Kolinko S."/>
            <person name="Richter M."/>
            <person name="Glockner F.O."/>
            <person name="Brachmann A."/>
            <person name="Schuler D."/>
        </authorList>
    </citation>
    <scope>NUCLEOTIDE SEQUENCE [LARGE SCALE GENOMIC DNA]</scope>
    <source>
        <strain evidence="1">SKK-01</strain>
    </source>
</reference>